<evidence type="ECO:0000313" key="2">
    <source>
        <dbReference type="Proteomes" id="UP001597541"/>
    </source>
</evidence>
<reference evidence="2" key="1">
    <citation type="journal article" date="2019" name="Int. J. Syst. Evol. Microbiol.">
        <title>The Global Catalogue of Microorganisms (GCM) 10K type strain sequencing project: providing services to taxonomists for standard genome sequencing and annotation.</title>
        <authorList>
            <consortium name="The Broad Institute Genomics Platform"/>
            <consortium name="The Broad Institute Genome Sequencing Center for Infectious Disease"/>
            <person name="Wu L."/>
            <person name="Ma J."/>
        </authorList>
    </citation>
    <scope>NUCLEOTIDE SEQUENCE [LARGE SCALE GENOMIC DNA]</scope>
    <source>
        <strain evidence="2">KCTC 3950</strain>
    </source>
</reference>
<sequence length="192" mass="22201">MTMLNEFINFVEELFPSIKPYTKENVKQAIKQFQSSGKTQKFCKAQPFPFLSQGDIVESLPFLRFTENGEEKRYVTKGMLLSNTCDAENDKEILFAPLLPIKDLKVDELAVKNNMNYRLLYIPDADLTDYVVDLSLINSYSKRLITHGISEGILKKTLSLNSYGYYLFLTKLTIHLLRPENEEVREERIQAS</sequence>
<accession>A0ABW5PGB4</accession>
<gene>
    <name evidence="1" type="ORF">ACFSUF_18785</name>
</gene>
<keyword evidence="2" id="KW-1185">Reference proteome</keyword>
<proteinExistence type="predicted"/>
<organism evidence="1 2">
    <name type="scientific">Paenibacillus gansuensis</name>
    <dbReference type="NCBI Taxonomy" id="306542"/>
    <lineage>
        <taxon>Bacteria</taxon>
        <taxon>Bacillati</taxon>
        <taxon>Bacillota</taxon>
        <taxon>Bacilli</taxon>
        <taxon>Bacillales</taxon>
        <taxon>Paenibacillaceae</taxon>
        <taxon>Paenibacillus</taxon>
    </lineage>
</organism>
<dbReference type="EMBL" id="JBHUME010000012">
    <property type="protein sequence ID" value="MFD2614462.1"/>
    <property type="molecule type" value="Genomic_DNA"/>
</dbReference>
<name>A0ABW5PGB4_9BACL</name>
<protein>
    <submittedName>
        <fullName evidence="1">Uncharacterized protein</fullName>
    </submittedName>
</protein>
<dbReference type="RefSeq" id="WP_377605356.1">
    <property type="nucleotide sequence ID" value="NZ_JBHUME010000012.1"/>
</dbReference>
<comment type="caution">
    <text evidence="1">The sequence shown here is derived from an EMBL/GenBank/DDBJ whole genome shotgun (WGS) entry which is preliminary data.</text>
</comment>
<evidence type="ECO:0000313" key="1">
    <source>
        <dbReference type="EMBL" id="MFD2614462.1"/>
    </source>
</evidence>
<dbReference type="Proteomes" id="UP001597541">
    <property type="component" value="Unassembled WGS sequence"/>
</dbReference>